<gene>
    <name evidence="2" type="ORF">NDU88_001049</name>
</gene>
<evidence type="ECO:0000313" key="3">
    <source>
        <dbReference type="Proteomes" id="UP001066276"/>
    </source>
</evidence>
<reference evidence="2" key="1">
    <citation type="journal article" date="2022" name="bioRxiv">
        <title>Sequencing and chromosome-scale assembly of the giantPleurodeles waltlgenome.</title>
        <authorList>
            <person name="Brown T."/>
            <person name="Elewa A."/>
            <person name="Iarovenko S."/>
            <person name="Subramanian E."/>
            <person name="Araus A.J."/>
            <person name="Petzold A."/>
            <person name="Susuki M."/>
            <person name="Suzuki K.-i.T."/>
            <person name="Hayashi T."/>
            <person name="Toyoda A."/>
            <person name="Oliveira C."/>
            <person name="Osipova E."/>
            <person name="Leigh N.D."/>
            <person name="Simon A."/>
            <person name="Yun M.H."/>
        </authorList>
    </citation>
    <scope>NUCLEOTIDE SEQUENCE</scope>
    <source>
        <strain evidence="2">20211129_DDA</strain>
        <tissue evidence="2">Liver</tissue>
    </source>
</reference>
<keyword evidence="3" id="KW-1185">Reference proteome</keyword>
<protein>
    <submittedName>
        <fullName evidence="2">Uncharacterized protein</fullName>
    </submittedName>
</protein>
<accession>A0AAV7NEL1</accession>
<name>A0AAV7NEL1_PLEWA</name>
<dbReference type="AlphaFoldDB" id="A0AAV7NEL1"/>
<organism evidence="2 3">
    <name type="scientific">Pleurodeles waltl</name>
    <name type="common">Iberian ribbed newt</name>
    <dbReference type="NCBI Taxonomy" id="8319"/>
    <lineage>
        <taxon>Eukaryota</taxon>
        <taxon>Metazoa</taxon>
        <taxon>Chordata</taxon>
        <taxon>Craniata</taxon>
        <taxon>Vertebrata</taxon>
        <taxon>Euteleostomi</taxon>
        <taxon>Amphibia</taxon>
        <taxon>Batrachia</taxon>
        <taxon>Caudata</taxon>
        <taxon>Salamandroidea</taxon>
        <taxon>Salamandridae</taxon>
        <taxon>Pleurodelinae</taxon>
        <taxon>Pleurodeles</taxon>
    </lineage>
</organism>
<evidence type="ECO:0000256" key="1">
    <source>
        <dbReference type="SAM" id="MobiDB-lite"/>
    </source>
</evidence>
<comment type="caution">
    <text evidence="2">The sequence shown here is derived from an EMBL/GenBank/DDBJ whole genome shotgun (WGS) entry which is preliminary data.</text>
</comment>
<evidence type="ECO:0000313" key="2">
    <source>
        <dbReference type="EMBL" id="KAJ1112788.1"/>
    </source>
</evidence>
<feature type="region of interest" description="Disordered" evidence="1">
    <location>
        <begin position="49"/>
        <end position="86"/>
    </location>
</feature>
<dbReference type="EMBL" id="JANPWB010000012">
    <property type="protein sequence ID" value="KAJ1112788.1"/>
    <property type="molecule type" value="Genomic_DNA"/>
</dbReference>
<sequence length="105" mass="11976">MNRQGLVTRVLHDKLVEILITLPSSDFKDEDLEDDNDLEDQYQKCRTEGGDIRTSGLGTKVHEKQDNKDQGAQCKKDQVQEDEVGRAQGNHVTKVIDKINKYFSD</sequence>
<proteinExistence type="predicted"/>
<dbReference type="Proteomes" id="UP001066276">
    <property type="component" value="Chromosome 8"/>
</dbReference>
<feature type="compositionally biased region" description="Basic and acidic residues" evidence="1">
    <location>
        <begin position="60"/>
        <end position="85"/>
    </location>
</feature>